<evidence type="ECO:0000256" key="9">
    <source>
        <dbReference type="ARBA" id="ARBA00022679"/>
    </source>
</evidence>
<dbReference type="InterPro" id="IPR000700">
    <property type="entry name" value="PAS-assoc_C"/>
</dbReference>
<dbReference type="RefSeq" id="WP_307155832.1">
    <property type="nucleotide sequence ID" value="NZ_JAUSUJ010000009.1"/>
</dbReference>
<dbReference type="Pfam" id="PF07536">
    <property type="entry name" value="HWE_HK"/>
    <property type="match status" value="1"/>
</dbReference>
<keyword evidence="5" id="KW-0597">Phosphoprotein</keyword>
<dbReference type="Proteomes" id="UP001165652">
    <property type="component" value="Unassembled WGS sequence"/>
</dbReference>
<evidence type="ECO:0000259" key="17">
    <source>
        <dbReference type="PROSITE" id="PS50112"/>
    </source>
</evidence>
<evidence type="ECO:0000256" key="6">
    <source>
        <dbReference type="ARBA" id="ARBA00022606"/>
    </source>
</evidence>
<keyword evidence="11" id="KW-0547">Nucleotide-binding</keyword>
<dbReference type="SUPFAM" id="SSF55785">
    <property type="entry name" value="PYP-like sensor domain (PAS domain)"/>
    <property type="match status" value="3"/>
</dbReference>
<sequence>MDRWRMDDVPPDQDDQLRLAVEAAGLGVFTLDLATDSAPNRSLQHDRLFGHAALQPAWGQAICERHVIEEDRPRFRDAFAAALETGVLAVELRVRWPDGSVHWLALRGRTRAGPDGRPARIVGSVADVTAQKGAELRHRMLHETMRDAYVLVDMDGHIVETNALYRELVGHTAAELAALTYQDLTPERWHAAEAAIVREQVLPRGHSDVYEKEYRRKDGTLVPVELRTALARDDAGRPIAMWAIVRDIGERKRTEAQLRRGYETYLDLIENAPFGVYLIGDDFRLAQVSAGARKVFGSVTPLIGRDFAEVLRIVWSEPFASEAIARFRHTLATGEPFRAHDTTETRGDIGEVESYDWQIERVAFPDGRHGVVCWFYDLTERKRYEQRIELLMHEVNHRSKNMLSLLQAVARQTAASSPEEFLSRFTERMQALAASLDLLTGSGWTGVPLDELVRAQLAHFRDSVGRRIRLDGEPVVVSATAAQTIGMALHELATNAGKYGALSGETGWVAVRWGLRGDSGAPDFSIAWTEHDGPPVVPPTRKGFGSVVIDRLARGALDADIALDYAPGGVAWRLTCKAAAVLEPGSRPGPAR</sequence>
<dbReference type="EMBL" id="JAQQLI010000041">
    <property type="protein sequence ID" value="MDC7788299.1"/>
    <property type="molecule type" value="Genomic_DNA"/>
</dbReference>
<evidence type="ECO:0000256" key="14">
    <source>
        <dbReference type="ARBA" id="ARBA00022991"/>
    </source>
</evidence>
<evidence type="ECO:0000259" key="18">
    <source>
        <dbReference type="PROSITE" id="PS50113"/>
    </source>
</evidence>
<evidence type="ECO:0000256" key="1">
    <source>
        <dbReference type="ARBA" id="ARBA00000085"/>
    </source>
</evidence>
<evidence type="ECO:0000256" key="7">
    <source>
        <dbReference type="ARBA" id="ARBA00022630"/>
    </source>
</evidence>
<dbReference type="InterPro" id="IPR013656">
    <property type="entry name" value="PAS_4"/>
</dbReference>
<name>A0ABT5JG72_RHOTP</name>
<comment type="catalytic activity">
    <reaction evidence="1">
        <text>ATP + protein L-histidine = ADP + protein N-phospho-L-histidine.</text>
        <dbReference type="EC" id="2.7.13.3"/>
    </reaction>
</comment>
<dbReference type="InterPro" id="IPR013655">
    <property type="entry name" value="PAS_fold_3"/>
</dbReference>
<dbReference type="Pfam" id="PF00989">
    <property type="entry name" value="PAS"/>
    <property type="match status" value="1"/>
</dbReference>
<organism evidence="19 20">
    <name type="scientific">Rhodoplanes tepidamans</name>
    <name type="common">Rhodoplanes cryptolactis</name>
    <dbReference type="NCBI Taxonomy" id="200616"/>
    <lineage>
        <taxon>Bacteria</taxon>
        <taxon>Pseudomonadati</taxon>
        <taxon>Pseudomonadota</taxon>
        <taxon>Alphaproteobacteria</taxon>
        <taxon>Hyphomicrobiales</taxon>
        <taxon>Nitrobacteraceae</taxon>
        <taxon>Rhodoplanes</taxon>
    </lineage>
</organism>
<dbReference type="EC" id="2.7.13.3" evidence="2"/>
<keyword evidence="16" id="KW-0675">Receptor</keyword>
<dbReference type="Pfam" id="PF08448">
    <property type="entry name" value="PAS_4"/>
    <property type="match status" value="1"/>
</dbReference>
<keyword evidence="14" id="KW-0157">Chromophore</keyword>
<keyword evidence="15" id="KW-0843">Virulence</keyword>
<feature type="domain" description="PAC" evidence="18">
    <location>
        <begin position="88"/>
        <end position="140"/>
    </location>
</feature>
<evidence type="ECO:0000256" key="3">
    <source>
        <dbReference type="ARBA" id="ARBA00021740"/>
    </source>
</evidence>
<keyword evidence="8" id="KW-0288">FMN</keyword>
<evidence type="ECO:0000256" key="16">
    <source>
        <dbReference type="ARBA" id="ARBA00023170"/>
    </source>
</evidence>
<dbReference type="Pfam" id="PF08447">
    <property type="entry name" value="PAS_3"/>
    <property type="match status" value="1"/>
</dbReference>
<evidence type="ECO:0000256" key="5">
    <source>
        <dbReference type="ARBA" id="ARBA00022553"/>
    </source>
</evidence>
<dbReference type="PROSITE" id="PS50112">
    <property type="entry name" value="PAS"/>
    <property type="match status" value="1"/>
</dbReference>
<reference evidence="19" key="2">
    <citation type="submission" date="2023-02" db="EMBL/GenBank/DDBJ databases">
        <authorList>
            <person name="Rayyan A."/>
            <person name="Meyer T."/>
            <person name="Kyndt J.A."/>
        </authorList>
    </citation>
    <scope>NUCLEOTIDE SEQUENCE</scope>
    <source>
        <strain evidence="19">DSM 9987</strain>
    </source>
</reference>
<evidence type="ECO:0000256" key="8">
    <source>
        <dbReference type="ARBA" id="ARBA00022643"/>
    </source>
</evidence>
<evidence type="ECO:0000256" key="15">
    <source>
        <dbReference type="ARBA" id="ARBA00023026"/>
    </source>
</evidence>
<dbReference type="PANTHER" id="PTHR41523:SF7">
    <property type="entry name" value="HISTIDINE KINASE"/>
    <property type="match status" value="1"/>
</dbReference>
<dbReference type="InterPro" id="IPR036890">
    <property type="entry name" value="HATPase_C_sf"/>
</dbReference>
<dbReference type="InterPro" id="IPR035965">
    <property type="entry name" value="PAS-like_dom_sf"/>
</dbReference>
<protein>
    <recommendedName>
        <fullName evidence="3">Blue-light-activated histidine kinase</fullName>
        <ecNumber evidence="2">2.7.13.3</ecNumber>
    </recommendedName>
</protein>
<keyword evidence="13" id="KW-0067">ATP-binding</keyword>
<proteinExistence type="predicted"/>
<feature type="domain" description="PAS" evidence="17">
    <location>
        <begin position="134"/>
        <end position="176"/>
    </location>
</feature>
<dbReference type="PROSITE" id="PS50113">
    <property type="entry name" value="PAC"/>
    <property type="match status" value="2"/>
</dbReference>
<dbReference type="Gene3D" id="2.10.70.100">
    <property type="match status" value="1"/>
</dbReference>
<keyword evidence="6" id="KW-0716">Sensory transduction</keyword>
<reference evidence="19" key="1">
    <citation type="journal article" date="2023" name="Microbiol Resour">
        <title>Genome Sequences of Rhodoplanes serenus and Two Thermotolerant Strains, Rhodoplanes tepidamans and 'Rhodoplanes cryptolactis,' Further Refine the Genus.</title>
        <authorList>
            <person name="Rayyan A.A."/>
            <person name="Kyndt J.A."/>
        </authorList>
    </citation>
    <scope>NUCLEOTIDE SEQUENCE</scope>
    <source>
        <strain evidence="19">DSM 9987</strain>
    </source>
</reference>
<dbReference type="SMART" id="SM00086">
    <property type="entry name" value="PAC"/>
    <property type="match status" value="2"/>
</dbReference>
<evidence type="ECO:0000256" key="2">
    <source>
        <dbReference type="ARBA" id="ARBA00012438"/>
    </source>
</evidence>
<keyword evidence="4" id="KW-0600">Photoreceptor protein</keyword>
<dbReference type="InterPro" id="IPR011102">
    <property type="entry name" value="Sig_transdc_His_kinase_HWE"/>
</dbReference>
<dbReference type="InterPro" id="IPR001610">
    <property type="entry name" value="PAC"/>
</dbReference>
<dbReference type="InterPro" id="IPR000014">
    <property type="entry name" value="PAS"/>
</dbReference>
<comment type="caution">
    <text evidence="19">The sequence shown here is derived from an EMBL/GenBank/DDBJ whole genome shotgun (WGS) entry which is preliminary data.</text>
</comment>
<dbReference type="SMART" id="SM00911">
    <property type="entry name" value="HWE_HK"/>
    <property type="match status" value="1"/>
</dbReference>
<dbReference type="Gene3D" id="3.30.450.20">
    <property type="entry name" value="PAS domain"/>
    <property type="match status" value="3"/>
</dbReference>
<dbReference type="PANTHER" id="PTHR41523">
    <property type="entry name" value="TWO-COMPONENT SYSTEM SENSOR PROTEIN"/>
    <property type="match status" value="1"/>
</dbReference>
<accession>A0ABT5JG72</accession>
<feature type="domain" description="PAC" evidence="18">
    <location>
        <begin position="208"/>
        <end position="260"/>
    </location>
</feature>
<evidence type="ECO:0000256" key="12">
    <source>
        <dbReference type="ARBA" id="ARBA00022777"/>
    </source>
</evidence>
<evidence type="ECO:0000313" key="19">
    <source>
        <dbReference type="EMBL" id="MDC7788299.1"/>
    </source>
</evidence>
<evidence type="ECO:0000256" key="4">
    <source>
        <dbReference type="ARBA" id="ARBA00022543"/>
    </source>
</evidence>
<evidence type="ECO:0000313" key="20">
    <source>
        <dbReference type="Proteomes" id="UP001165652"/>
    </source>
</evidence>
<dbReference type="Gene3D" id="3.30.565.10">
    <property type="entry name" value="Histidine kinase-like ATPase, C-terminal domain"/>
    <property type="match status" value="1"/>
</dbReference>
<gene>
    <name evidence="19" type="ORF">PQJ73_21640</name>
</gene>
<evidence type="ECO:0000256" key="10">
    <source>
        <dbReference type="ARBA" id="ARBA00022737"/>
    </source>
</evidence>
<dbReference type="NCBIfam" id="TIGR00229">
    <property type="entry name" value="sensory_box"/>
    <property type="match status" value="1"/>
</dbReference>
<keyword evidence="9" id="KW-0808">Transferase</keyword>
<evidence type="ECO:0000256" key="11">
    <source>
        <dbReference type="ARBA" id="ARBA00022741"/>
    </source>
</evidence>
<dbReference type="InterPro" id="IPR013767">
    <property type="entry name" value="PAS_fold"/>
</dbReference>
<keyword evidence="10" id="KW-0677">Repeat</keyword>
<keyword evidence="12" id="KW-0418">Kinase</keyword>
<keyword evidence="7" id="KW-0285">Flavoprotein</keyword>
<evidence type="ECO:0000256" key="13">
    <source>
        <dbReference type="ARBA" id="ARBA00022840"/>
    </source>
</evidence>
<keyword evidence="20" id="KW-1185">Reference proteome</keyword>
<dbReference type="CDD" id="cd00130">
    <property type="entry name" value="PAS"/>
    <property type="match status" value="2"/>
</dbReference>
<dbReference type="SMART" id="SM00091">
    <property type="entry name" value="PAS"/>
    <property type="match status" value="2"/>
</dbReference>